<sequence>MRTNPATIVAKKSLNLQNELEHRHSTSLALAHVAMSSDFSQLSISPTKWTLWRFDCHDLPNHCSSETCPFCVEVNKLRLSKDTVDESQDRWETYLKRVNCFDNQQTLLKVTDAFLPSKLAKSVFFNYKLGVAIFREDIPPKYESAKNIDGGIFQLQLLASSGRLSVATVQKFDTIFSQSLNLMCEVNSGKKRLALSYGNQMDLPFIAKLEVWIDHQQHKILVKNSLIDAIKNVINELEIPIWRFHFGYNHLRAKSC</sequence>
<name>A0A914I5Z9_GLORO</name>
<evidence type="ECO:0000313" key="1">
    <source>
        <dbReference type="Proteomes" id="UP000887572"/>
    </source>
</evidence>
<keyword evidence="1" id="KW-1185">Reference proteome</keyword>
<accession>A0A914I5Z9</accession>
<evidence type="ECO:0000313" key="2">
    <source>
        <dbReference type="WBParaSite" id="Gr19_v10_g6934.t1"/>
    </source>
</evidence>
<dbReference type="WBParaSite" id="Gr19_v10_g6934.t1">
    <property type="protein sequence ID" value="Gr19_v10_g6934.t1"/>
    <property type="gene ID" value="Gr19_v10_g6934"/>
</dbReference>
<dbReference type="Gene3D" id="3.30.760.10">
    <property type="entry name" value="RNA Cap, Translation Initiation Factor Eif4e"/>
    <property type="match status" value="1"/>
</dbReference>
<reference evidence="2" key="1">
    <citation type="submission" date="2022-11" db="UniProtKB">
        <authorList>
            <consortium name="WormBaseParasite"/>
        </authorList>
    </citation>
    <scope>IDENTIFICATION</scope>
</reference>
<dbReference type="InterPro" id="IPR023398">
    <property type="entry name" value="TIF_eIF4e-like"/>
</dbReference>
<proteinExistence type="predicted"/>
<organism evidence="1 2">
    <name type="scientific">Globodera rostochiensis</name>
    <name type="common">Golden nematode worm</name>
    <name type="synonym">Heterodera rostochiensis</name>
    <dbReference type="NCBI Taxonomy" id="31243"/>
    <lineage>
        <taxon>Eukaryota</taxon>
        <taxon>Metazoa</taxon>
        <taxon>Ecdysozoa</taxon>
        <taxon>Nematoda</taxon>
        <taxon>Chromadorea</taxon>
        <taxon>Rhabditida</taxon>
        <taxon>Tylenchina</taxon>
        <taxon>Tylenchomorpha</taxon>
        <taxon>Tylenchoidea</taxon>
        <taxon>Heteroderidae</taxon>
        <taxon>Heteroderinae</taxon>
        <taxon>Globodera</taxon>
    </lineage>
</organism>
<dbReference type="Proteomes" id="UP000887572">
    <property type="component" value="Unplaced"/>
</dbReference>
<dbReference type="SUPFAM" id="SSF55418">
    <property type="entry name" value="eIF4e-like"/>
    <property type="match status" value="1"/>
</dbReference>
<dbReference type="AlphaFoldDB" id="A0A914I5Z9"/>
<protein>
    <submittedName>
        <fullName evidence="2">Uncharacterized protein</fullName>
    </submittedName>
</protein>